<evidence type="ECO:0000256" key="1">
    <source>
        <dbReference type="SAM" id="SignalP"/>
    </source>
</evidence>
<dbReference type="InterPro" id="IPR008965">
    <property type="entry name" value="CBM2/CBM3_carb-bd_dom_sf"/>
</dbReference>
<comment type="caution">
    <text evidence="3">The sequence shown here is derived from an EMBL/GenBank/DDBJ whole genome shotgun (WGS) entry which is preliminary data.</text>
</comment>
<feature type="signal peptide" evidence="1">
    <location>
        <begin position="1"/>
        <end position="26"/>
    </location>
</feature>
<dbReference type="PROSITE" id="PS51173">
    <property type="entry name" value="CBM2"/>
    <property type="match status" value="1"/>
</dbReference>
<evidence type="ECO:0000259" key="2">
    <source>
        <dbReference type="PROSITE" id="PS51173"/>
    </source>
</evidence>
<dbReference type="SMART" id="SM00637">
    <property type="entry name" value="CBD_II"/>
    <property type="match status" value="1"/>
</dbReference>
<dbReference type="InterPro" id="IPR012291">
    <property type="entry name" value="CBM2_carb-bd_dom_sf"/>
</dbReference>
<dbReference type="Pfam" id="PF00553">
    <property type="entry name" value="CBM_2"/>
    <property type="match status" value="1"/>
</dbReference>
<dbReference type="Proteomes" id="UP001500908">
    <property type="component" value="Unassembled WGS sequence"/>
</dbReference>
<reference evidence="4" key="1">
    <citation type="journal article" date="2019" name="Int. J. Syst. Evol. Microbiol.">
        <title>The Global Catalogue of Microorganisms (GCM) 10K type strain sequencing project: providing services to taxonomists for standard genome sequencing and annotation.</title>
        <authorList>
            <consortium name="The Broad Institute Genomics Platform"/>
            <consortium name="The Broad Institute Genome Sequencing Center for Infectious Disease"/>
            <person name="Wu L."/>
            <person name="Ma J."/>
        </authorList>
    </citation>
    <scope>NUCLEOTIDE SEQUENCE [LARGE SCALE GENOMIC DNA]</scope>
    <source>
        <strain evidence="4">JCM 17137</strain>
    </source>
</reference>
<name>A0ABP7G0Q9_9ACTN</name>
<feature type="chain" id="PRO_5045589947" description="CBM2 domain-containing protein" evidence="1">
    <location>
        <begin position="27"/>
        <end position="145"/>
    </location>
</feature>
<dbReference type="EMBL" id="BAABDD010000016">
    <property type="protein sequence ID" value="GAA3751580.1"/>
    <property type="molecule type" value="Genomic_DNA"/>
</dbReference>
<dbReference type="InterPro" id="IPR001919">
    <property type="entry name" value="CBD2"/>
</dbReference>
<dbReference type="RefSeq" id="WP_344972870.1">
    <property type="nucleotide sequence ID" value="NZ_BAABDD010000016.1"/>
</dbReference>
<protein>
    <recommendedName>
        <fullName evidence="2">CBM2 domain-containing protein</fullName>
    </recommendedName>
</protein>
<gene>
    <name evidence="3" type="ORF">GCM10022402_33330</name>
</gene>
<proteinExistence type="predicted"/>
<evidence type="ECO:0000313" key="3">
    <source>
        <dbReference type="EMBL" id="GAA3751580.1"/>
    </source>
</evidence>
<dbReference type="SUPFAM" id="SSF49384">
    <property type="entry name" value="Carbohydrate-binding domain"/>
    <property type="match status" value="1"/>
</dbReference>
<keyword evidence="1" id="KW-0732">Signal</keyword>
<keyword evidence="4" id="KW-1185">Reference proteome</keyword>
<organism evidence="3 4">
    <name type="scientific">Salinactinospora qingdaonensis</name>
    <dbReference type="NCBI Taxonomy" id="702744"/>
    <lineage>
        <taxon>Bacteria</taxon>
        <taxon>Bacillati</taxon>
        <taxon>Actinomycetota</taxon>
        <taxon>Actinomycetes</taxon>
        <taxon>Streptosporangiales</taxon>
        <taxon>Nocardiopsidaceae</taxon>
        <taxon>Salinactinospora</taxon>
    </lineage>
</organism>
<dbReference type="Gene3D" id="2.60.40.290">
    <property type="match status" value="1"/>
</dbReference>
<feature type="domain" description="CBM2" evidence="2">
    <location>
        <begin position="28"/>
        <end position="141"/>
    </location>
</feature>
<evidence type="ECO:0000313" key="4">
    <source>
        <dbReference type="Proteomes" id="UP001500908"/>
    </source>
</evidence>
<sequence>MRLLRTIPLLGALTAVLGALTVAAPAEDATAAPACQVDFHVSDTWATSTTLRYVASVSVKNNTPQEIQDWVLRWSFVNDEVIADAQGVDWAQTGGLVHVDGLSWNNDIAPDKPVSFDLLVNGPHRLSPENFVLQDTFRCEVAYSD</sequence>
<accession>A0ABP7G0Q9</accession>